<name>A0ACC6PJ97_9BACL</name>
<comment type="caution">
    <text evidence="1">The sequence shown here is derived from an EMBL/GenBank/DDBJ whole genome shotgun (WGS) entry which is preliminary data.</text>
</comment>
<accession>A0ACC6PJ97</accession>
<organism evidence="1 2">
    <name type="scientific">Saccharibacillus sacchari</name>
    <dbReference type="NCBI Taxonomy" id="456493"/>
    <lineage>
        <taxon>Bacteria</taxon>
        <taxon>Bacillati</taxon>
        <taxon>Bacillota</taxon>
        <taxon>Bacilli</taxon>
        <taxon>Bacillales</taxon>
        <taxon>Paenibacillaceae</taxon>
        <taxon>Saccharibacillus</taxon>
    </lineage>
</organism>
<gene>
    <name evidence="1" type="ORF">WKI47_23470</name>
</gene>
<evidence type="ECO:0000313" key="2">
    <source>
        <dbReference type="Proteomes" id="UP001380953"/>
    </source>
</evidence>
<protein>
    <submittedName>
        <fullName evidence="1">M56 family metallopeptidase</fullName>
    </submittedName>
</protein>
<reference evidence="1" key="1">
    <citation type="submission" date="2024-03" db="EMBL/GenBank/DDBJ databases">
        <title>Whole genome sequecning of epiphytes from Marcgravia umbellata leaves.</title>
        <authorList>
            <person name="Kumar G."/>
            <person name="Savka M.A."/>
        </authorList>
    </citation>
    <scope>NUCLEOTIDE SEQUENCE</scope>
    <source>
        <strain evidence="1">RIT_BL5</strain>
    </source>
</reference>
<evidence type="ECO:0000313" key="1">
    <source>
        <dbReference type="EMBL" id="MEJ8306877.1"/>
    </source>
</evidence>
<dbReference type="Proteomes" id="UP001380953">
    <property type="component" value="Unassembled WGS sequence"/>
</dbReference>
<sequence>MSMLQMDLAAAVMIIMVAAVRKTGIHRLPAQTFAWLWALVWVRLMLPVPLFSLPVSSELEQRMSHWEGAWDTGNQGSSAVAGKSMQAVAEVQNVSPGAHVAWREGLEVLAELWPTLRMLVSALLVLLAVAVYIRWYVRFAPAKSVSNEHTEKWTERRSLWRKVRIVQSGYAESPLTYGIFRPVIVLPLHTDWTDHERVDYVLAHEYMHVRRLDAGVKMLLLLALCVHWYNPLVWLMYVLANRDLELCCDRAVVRSQDYACKAGYARTLIHMEERKASRLSPLNHFNQSPTEERIKHIMKLKKSTFKSILAACAAVGIVSTAFAVSSVSAQITDPVSVRSEPRQQAYQIGQSWTVDGEWSFKVDAVKEVAVKNSAEAKAEGYAGHYVAINYSYTNLGFDDSANFEDGINTGLAFSKANFSVSDALNANNWASGNPGPFHYAGMDSIRSVKPGQSVKGAAWAYIFGNSPKTIQLSVGHYDSALKLHEANFVLPVEKK</sequence>
<dbReference type="EMBL" id="JBBKAR010000056">
    <property type="protein sequence ID" value="MEJ8306877.1"/>
    <property type="molecule type" value="Genomic_DNA"/>
</dbReference>
<proteinExistence type="predicted"/>
<keyword evidence="2" id="KW-1185">Reference proteome</keyword>